<dbReference type="InterPro" id="IPR004332">
    <property type="entry name" value="Transposase_MuDR"/>
</dbReference>
<gene>
    <name evidence="3" type="ORF">IFM89_033101</name>
</gene>
<evidence type="ECO:0000256" key="1">
    <source>
        <dbReference type="SAM" id="MobiDB-lite"/>
    </source>
</evidence>
<comment type="caution">
    <text evidence="3">The sequence shown here is derived from an EMBL/GenBank/DDBJ whole genome shotgun (WGS) entry which is preliminary data.</text>
</comment>
<dbReference type="Pfam" id="PF03108">
    <property type="entry name" value="DBD_Tnp_Mut"/>
    <property type="match status" value="1"/>
</dbReference>
<dbReference type="PANTHER" id="PTHR31973">
    <property type="entry name" value="POLYPROTEIN, PUTATIVE-RELATED"/>
    <property type="match status" value="1"/>
</dbReference>
<reference evidence="3 4" key="1">
    <citation type="submission" date="2020-10" db="EMBL/GenBank/DDBJ databases">
        <title>The Coptis chinensis genome and diversification of protoberbering-type alkaloids.</title>
        <authorList>
            <person name="Wang B."/>
            <person name="Shu S."/>
            <person name="Song C."/>
            <person name="Liu Y."/>
        </authorList>
    </citation>
    <scope>NUCLEOTIDE SEQUENCE [LARGE SCALE GENOMIC DNA]</scope>
    <source>
        <strain evidence="3">HL-2020</strain>
        <tissue evidence="3">Leaf</tissue>
    </source>
</reference>
<proteinExistence type="predicted"/>
<protein>
    <recommendedName>
        <fullName evidence="2">Transposase MuDR plant domain-containing protein</fullName>
    </recommendedName>
</protein>
<sequence length="314" mass="35091">MGSFADKNVVEVETGTGMAEQEAQTTHMDGESARGTDQNEADTETGTGLDGNRSSSTSGDNSSNSYGSSCASVVEFGSEIVPIKELRSRLWAFNLKHVGQTFVDVNDFVLKYCDDVEAGYKYQFSKNDPGRVTVYCAKKESTGCLWRIHAVSEFDSFVIKTMHSEYSCGFVYKDVNSCLMSSKLVENLILEIVRSMPLVKPRDFMTTLKTDYGLDITYYYAYTAKKMALEEIHGIDGLCFHQLKWLKNAIIESNPGSRVILDIDSTKKFERMFICFEASSYGFNHCRPIVYLDGTFLKNKHKGCLLAATDKNGN</sequence>
<accession>A0A835IG20</accession>
<feature type="domain" description="Transposase MuDR plant" evidence="2">
    <location>
        <begin position="98"/>
        <end position="151"/>
    </location>
</feature>
<dbReference type="Proteomes" id="UP000631114">
    <property type="component" value="Unassembled WGS sequence"/>
</dbReference>
<evidence type="ECO:0000259" key="2">
    <source>
        <dbReference type="Pfam" id="PF03108"/>
    </source>
</evidence>
<dbReference type="PANTHER" id="PTHR31973:SF187">
    <property type="entry name" value="MUTATOR TRANSPOSASE MUDRA PROTEIN"/>
    <property type="match status" value="1"/>
</dbReference>
<evidence type="ECO:0000313" key="3">
    <source>
        <dbReference type="EMBL" id="KAF9617031.1"/>
    </source>
</evidence>
<dbReference type="OrthoDB" id="683469at2759"/>
<feature type="compositionally biased region" description="Low complexity" evidence="1">
    <location>
        <begin position="51"/>
        <end position="66"/>
    </location>
</feature>
<name>A0A835IG20_9MAGN</name>
<keyword evidence="4" id="KW-1185">Reference proteome</keyword>
<evidence type="ECO:0000313" key="4">
    <source>
        <dbReference type="Proteomes" id="UP000631114"/>
    </source>
</evidence>
<feature type="region of interest" description="Disordered" evidence="1">
    <location>
        <begin position="1"/>
        <end position="66"/>
    </location>
</feature>
<organism evidence="3 4">
    <name type="scientific">Coptis chinensis</name>
    <dbReference type="NCBI Taxonomy" id="261450"/>
    <lineage>
        <taxon>Eukaryota</taxon>
        <taxon>Viridiplantae</taxon>
        <taxon>Streptophyta</taxon>
        <taxon>Embryophyta</taxon>
        <taxon>Tracheophyta</taxon>
        <taxon>Spermatophyta</taxon>
        <taxon>Magnoliopsida</taxon>
        <taxon>Ranunculales</taxon>
        <taxon>Ranunculaceae</taxon>
        <taxon>Coptidoideae</taxon>
        <taxon>Coptis</taxon>
    </lineage>
</organism>
<dbReference type="EMBL" id="JADFTS010000003">
    <property type="protein sequence ID" value="KAF9617031.1"/>
    <property type="molecule type" value="Genomic_DNA"/>
</dbReference>
<dbReference type="AlphaFoldDB" id="A0A835IG20"/>